<reference evidence="2 3" key="1">
    <citation type="submission" date="2015-01" db="EMBL/GenBank/DDBJ databases">
        <title>The Genome Sequence of Exophiala spinifera CBS89968.</title>
        <authorList>
            <consortium name="The Broad Institute Genomics Platform"/>
            <person name="Cuomo C."/>
            <person name="de Hoog S."/>
            <person name="Gorbushina A."/>
            <person name="Stielow B."/>
            <person name="Teixiera M."/>
            <person name="Abouelleil A."/>
            <person name="Chapman S.B."/>
            <person name="Priest M."/>
            <person name="Young S.K."/>
            <person name="Wortman J."/>
            <person name="Nusbaum C."/>
            <person name="Birren B."/>
        </authorList>
    </citation>
    <scope>NUCLEOTIDE SEQUENCE [LARGE SCALE GENOMIC DNA]</scope>
    <source>
        <strain evidence="2 3">CBS 89968</strain>
    </source>
</reference>
<protein>
    <submittedName>
        <fullName evidence="2">Uncharacterized protein</fullName>
    </submittedName>
</protein>
<dbReference type="OrthoDB" id="4124765at2759"/>
<proteinExistence type="predicted"/>
<organism evidence="2 3">
    <name type="scientific">Exophiala spinifera</name>
    <dbReference type="NCBI Taxonomy" id="91928"/>
    <lineage>
        <taxon>Eukaryota</taxon>
        <taxon>Fungi</taxon>
        <taxon>Dikarya</taxon>
        <taxon>Ascomycota</taxon>
        <taxon>Pezizomycotina</taxon>
        <taxon>Eurotiomycetes</taxon>
        <taxon>Chaetothyriomycetidae</taxon>
        <taxon>Chaetothyriales</taxon>
        <taxon>Herpotrichiellaceae</taxon>
        <taxon>Exophiala</taxon>
    </lineage>
</organism>
<dbReference type="RefSeq" id="XP_016229884.1">
    <property type="nucleotide sequence ID" value="XM_016386390.1"/>
</dbReference>
<dbReference type="InterPro" id="IPR009970">
    <property type="entry name" value="HC2"/>
</dbReference>
<evidence type="ECO:0000313" key="2">
    <source>
        <dbReference type="EMBL" id="KIW09668.1"/>
    </source>
</evidence>
<feature type="compositionally biased region" description="Basic residues" evidence="1">
    <location>
        <begin position="358"/>
        <end position="391"/>
    </location>
</feature>
<feature type="region of interest" description="Disordered" evidence="1">
    <location>
        <begin position="311"/>
        <end position="393"/>
    </location>
</feature>
<dbReference type="GO" id="GO:0003677">
    <property type="term" value="F:DNA binding"/>
    <property type="evidence" value="ECO:0007669"/>
    <property type="project" value="InterPro"/>
</dbReference>
<feature type="compositionally biased region" description="Basic and acidic residues" evidence="1">
    <location>
        <begin position="344"/>
        <end position="356"/>
    </location>
</feature>
<name>A0A0D2ASI0_9EURO</name>
<dbReference type="Proteomes" id="UP000053328">
    <property type="component" value="Unassembled WGS sequence"/>
</dbReference>
<feature type="region of interest" description="Disordered" evidence="1">
    <location>
        <begin position="466"/>
        <end position="494"/>
    </location>
</feature>
<dbReference type="EMBL" id="KN847506">
    <property type="protein sequence ID" value="KIW09668.1"/>
    <property type="molecule type" value="Genomic_DNA"/>
</dbReference>
<dbReference type="HOGENOM" id="CLU_417392_0_0_1"/>
<dbReference type="STRING" id="91928.A0A0D2ASI0"/>
<accession>A0A0D2ASI0</accession>
<dbReference type="Pfam" id="PF07382">
    <property type="entry name" value="HC2"/>
    <property type="match status" value="1"/>
</dbReference>
<keyword evidence="3" id="KW-1185">Reference proteome</keyword>
<evidence type="ECO:0000256" key="1">
    <source>
        <dbReference type="SAM" id="MobiDB-lite"/>
    </source>
</evidence>
<gene>
    <name evidence="2" type="ORF">PV08_12083</name>
</gene>
<dbReference type="GeneID" id="27339166"/>
<sequence length="657" mass="72971">MGNHQSNEVNPEILTSLRDLGSKLQNYDDTETKTLGDLVCNLTKAPSTLLEARPKLVKLFQAEYERQTTNSFEDVKAWLGTIKHNNQALSPHEIDLIAPMLRAWRLNEEQATSRLRDASQWIKDPSTFWGVTPQTSLKSNMDVVPHCLRYDEDYLRSDDTLLRLRRRVVREIICLSTTYEQVRVTGFTGGIKLVTEAIAAHKNIDTNKRNALYQEVKRCTTAGRRWLLLGHGVSLGIHKNVVDFERNPITEVEFDAAQQYCRQLDLFKGNILSTAWNAIVNWFLQSLYKEIVCDGVLLRLKCDLRRELRTNEETTEKETTAKNASGKQTTEKETASKKVSGKMTTEKETTEKETTAKKTARKKTAANKTARKKTAAKKTAGKKTAGKKTAGKKPTAIGTTIALSAHDESDNTGMFDNVSEIHHTQPSCHELIDRQPKRRRLNGVELVASGNSMDLNNFTQNAISETCSRRHQSSTGEGSPSDANSNAGNVTPEEQMDDAGAEDIEELRPLESSAFAGCEEQISGDYAGVRDELGSTAQELMADESCPGNDVPGMLMDFEHEYGGLDISLSRNNNPGSSNVCPGQFANNITGASINDTLPAQPVDFDPPSETSFMLPVETDYGTMMGFDFTPFADADTNFMHALDEADTWELGFPNYD</sequence>
<feature type="compositionally biased region" description="Basic and acidic residues" evidence="1">
    <location>
        <begin position="311"/>
        <end position="320"/>
    </location>
</feature>
<feature type="compositionally biased region" description="Polar residues" evidence="1">
    <location>
        <begin position="473"/>
        <end position="489"/>
    </location>
</feature>
<dbReference type="VEuPathDB" id="FungiDB:PV08_12083"/>
<dbReference type="GO" id="GO:0030527">
    <property type="term" value="F:structural constituent of chromatin"/>
    <property type="evidence" value="ECO:0007669"/>
    <property type="project" value="InterPro"/>
</dbReference>
<dbReference type="AlphaFoldDB" id="A0A0D2ASI0"/>
<dbReference type="GO" id="GO:0030261">
    <property type="term" value="P:chromosome condensation"/>
    <property type="evidence" value="ECO:0007669"/>
    <property type="project" value="InterPro"/>
</dbReference>
<evidence type="ECO:0000313" key="3">
    <source>
        <dbReference type="Proteomes" id="UP000053328"/>
    </source>
</evidence>